<dbReference type="Pfam" id="PF11942">
    <property type="entry name" value="Spt5_N"/>
    <property type="match status" value="1"/>
</dbReference>
<name>D8Q8C5_SCHCM</name>
<keyword evidence="5 8" id="KW-0539">Nucleus</keyword>
<proteinExistence type="inferred from homology"/>
<dbReference type="Pfam" id="PF00467">
    <property type="entry name" value="KOW"/>
    <property type="match status" value="1"/>
</dbReference>
<feature type="domain" description="KOW" evidence="11">
    <location>
        <begin position="597"/>
        <end position="625"/>
    </location>
</feature>
<dbReference type="Pfam" id="PF03439">
    <property type="entry name" value="Spt5-NGN"/>
    <property type="match status" value="1"/>
</dbReference>
<dbReference type="InterPro" id="IPR041976">
    <property type="entry name" value="KOW_Spt5_3"/>
</dbReference>
<keyword evidence="4 8" id="KW-0804">Transcription</keyword>
<dbReference type="InterPro" id="IPR005824">
    <property type="entry name" value="KOW"/>
</dbReference>
<dbReference type="CDD" id="cd06084">
    <property type="entry name" value="KOW_Spt5_4"/>
    <property type="match status" value="1"/>
</dbReference>
<dbReference type="InterPro" id="IPR006645">
    <property type="entry name" value="NGN-like_dom"/>
</dbReference>
<dbReference type="PIRSF" id="PIRSF036945">
    <property type="entry name" value="Spt5"/>
    <property type="match status" value="1"/>
</dbReference>
<dbReference type="Pfam" id="PF23284">
    <property type="entry name" value="KOW2_Spt5"/>
    <property type="match status" value="1"/>
</dbReference>
<reference evidence="12 13" key="1">
    <citation type="journal article" date="2010" name="Nat. Biotechnol.">
        <title>Genome sequence of the model mushroom Schizophyllum commune.</title>
        <authorList>
            <person name="Ohm R.A."/>
            <person name="de Jong J.F."/>
            <person name="Lugones L.G."/>
            <person name="Aerts A."/>
            <person name="Kothe E."/>
            <person name="Stajich J.E."/>
            <person name="de Vries R.P."/>
            <person name="Record E."/>
            <person name="Levasseur A."/>
            <person name="Baker S.E."/>
            <person name="Bartholomew K.A."/>
            <person name="Coutinho P.M."/>
            <person name="Erdmann S."/>
            <person name="Fowler T.J."/>
            <person name="Gathman A.C."/>
            <person name="Lombard V."/>
            <person name="Henrissat B."/>
            <person name="Knabe N."/>
            <person name="Kuees U."/>
            <person name="Lilly W.W."/>
            <person name="Lindquist E."/>
            <person name="Lucas S."/>
            <person name="Magnuson J.K."/>
            <person name="Piumi F."/>
            <person name="Raudaskoski M."/>
            <person name="Salamov A."/>
            <person name="Schmutz J."/>
            <person name="Schwarze F.W.M.R."/>
            <person name="vanKuyk P.A."/>
            <person name="Horton J.S."/>
            <person name="Grigoriev I.V."/>
            <person name="Woesten H.A.B."/>
        </authorList>
    </citation>
    <scope>NUCLEOTIDE SEQUENCE [LARGE SCALE GENOMIC DNA]</scope>
    <source>
        <strain evidence="13">H4-8 / FGSC 9210</strain>
    </source>
</reference>
<dbReference type="InterPro" id="IPR008991">
    <property type="entry name" value="Translation_prot_SH3-like_sf"/>
</dbReference>
<dbReference type="Gene3D" id="2.30.30.30">
    <property type="match status" value="3"/>
</dbReference>
<dbReference type="GO" id="GO:0003711">
    <property type="term" value="F:transcription elongation factor activity"/>
    <property type="evidence" value="ECO:0007669"/>
    <property type="project" value="EnsemblFungi"/>
</dbReference>
<dbReference type="CDD" id="cd09888">
    <property type="entry name" value="NGN_Euk"/>
    <property type="match status" value="1"/>
</dbReference>
<dbReference type="InterPro" id="IPR022581">
    <property type="entry name" value="Spt5_N"/>
</dbReference>
<evidence type="ECO:0000313" key="12">
    <source>
        <dbReference type="EMBL" id="EFI96169.1"/>
    </source>
</evidence>
<feature type="region of interest" description="Disordered" evidence="9">
    <location>
        <begin position="1"/>
        <end position="96"/>
    </location>
</feature>
<feature type="domain" description="KOW" evidence="11">
    <location>
        <begin position="475"/>
        <end position="502"/>
    </location>
</feature>
<feature type="compositionally biased region" description="Basic and acidic residues" evidence="9">
    <location>
        <begin position="1"/>
        <end position="17"/>
    </location>
</feature>
<evidence type="ECO:0000256" key="7">
    <source>
        <dbReference type="ARBA" id="ARBA00025870"/>
    </source>
</evidence>
<dbReference type="InterPro" id="IPR041977">
    <property type="entry name" value="KOW_Spt5_4"/>
</dbReference>
<dbReference type="PANTHER" id="PTHR11125:SF7">
    <property type="entry name" value="TRANSCRIPTION ELONGATION FACTOR SPT5"/>
    <property type="match status" value="1"/>
</dbReference>
<organism evidence="13">
    <name type="scientific">Schizophyllum commune (strain H4-8 / FGSC 9210)</name>
    <name type="common">Split gill fungus</name>
    <dbReference type="NCBI Taxonomy" id="578458"/>
    <lineage>
        <taxon>Eukaryota</taxon>
        <taxon>Fungi</taxon>
        <taxon>Dikarya</taxon>
        <taxon>Basidiomycota</taxon>
        <taxon>Agaricomycotina</taxon>
        <taxon>Agaricomycetes</taxon>
        <taxon>Agaricomycetidae</taxon>
        <taxon>Agaricales</taxon>
        <taxon>Schizophyllaceae</taxon>
        <taxon>Schizophyllum</taxon>
    </lineage>
</organism>
<dbReference type="FunCoup" id="D8Q8C5">
    <property type="interactions" value="697"/>
</dbReference>
<dbReference type="InterPro" id="IPR057936">
    <property type="entry name" value="KOWx_Spt5"/>
</dbReference>
<feature type="compositionally biased region" description="Polar residues" evidence="9">
    <location>
        <begin position="839"/>
        <end position="848"/>
    </location>
</feature>
<feature type="domain" description="KOW" evidence="11">
    <location>
        <begin position="421"/>
        <end position="448"/>
    </location>
</feature>
<comment type="function">
    <text evidence="6 8">The SPT4-SPT5 complex mediates both activation and inhibition of transcription elongation, and plays a role in pre-mRNA processing. This complex seems to be important for the stability of the RNA polymerase II elongation machinery on the chromatin template but not for the inherent ability of this machinery to translocate down the gene.</text>
</comment>
<dbReference type="InterPro" id="IPR041975">
    <property type="entry name" value="KOW_Spt5_2"/>
</dbReference>
<dbReference type="GO" id="GO:0000785">
    <property type="term" value="C:chromatin"/>
    <property type="evidence" value="ECO:0007669"/>
    <property type="project" value="UniProtKB-ARBA"/>
</dbReference>
<dbReference type="FunFam" id="2.30.30.30:FF:000018">
    <property type="entry name" value="Transcription elongation factor SPT5"/>
    <property type="match status" value="1"/>
</dbReference>
<dbReference type="Pfam" id="PF23291">
    <property type="entry name" value="KOW4_SPT5"/>
    <property type="match status" value="1"/>
</dbReference>
<evidence type="ECO:0000259" key="10">
    <source>
        <dbReference type="SMART" id="SM00738"/>
    </source>
</evidence>
<dbReference type="OMA" id="YPVGYMN"/>
<evidence type="ECO:0000256" key="6">
    <source>
        <dbReference type="ARBA" id="ARBA00024691"/>
    </source>
</evidence>
<keyword evidence="13" id="KW-1185">Reference proteome</keyword>
<dbReference type="CDD" id="cd06081">
    <property type="entry name" value="KOW_Spt5_1"/>
    <property type="match status" value="1"/>
</dbReference>
<feature type="compositionally biased region" description="Low complexity" evidence="9">
    <location>
        <begin position="904"/>
        <end position="922"/>
    </location>
</feature>
<evidence type="ECO:0000256" key="4">
    <source>
        <dbReference type="ARBA" id="ARBA00023163"/>
    </source>
</evidence>
<feature type="compositionally biased region" description="Acidic residues" evidence="9">
    <location>
        <begin position="73"/>
        <end position="90"/>
    </location>
</feature>
<dbReference type="CDD" id="cd06082">
    <property type="entry name" value="KOW_Spt5_2"/>
    <property type="match status" value="1"/>
</dbReference>
<dbReference type="InParanoid" id="D8Q8C5"/>
<evidence type="ECO:0000256" key="2">
    <source>
        <dbReference type="ARBA" id="ARBA00006956"/>
    </source>
</evidence>
<feature type="region of interest" description="Disordered" evidence="9">
    <location>
        <begin position="300"/>
        <end position="328"/>
    </location>
</feature>
<evidence type="ECO:0000256" key="1">
    <source>
        <dbReference type="ARBA" id="ARBA00004123"/>
    </source>
</evidence>
<evidence type="ECO:0000259" key="11">
    <source>
        <dbReference type="SMART" id="SM00739"/>
    </source>
</evidence>
<comment type="subcellular location">
    <subcellularLocation>
        <location evidence="1 8">Nucleus</location>
    </subcellularLocation>
</comment>
<dbReference type="GO" id="GO:0003729">
    <property type="term" value="F:mRNA binding"/>
    <property type="evidence" value="ECO:0007669"/>
    <property type="project" value="TreeGrafter"/>
</dbReference>
<dbReference type="InterPro" id="IPR041978">
    <property type="entry name" value="KOW_Spt5_5"/>
</dbReference>
<dbReference type="InterPro" id="IPR041973">
    <property type="entry name" value="KOW_Spt5_1"/>
</dbReference>
<dbReference type="PANTHER" id="PTHR11125">
    <property type="entry name" value="SUPPRESSOR OF TY 5"/>
    <property type="match status" value="1"/>
</dbReference>
<dbReference type="CDD" id="cd06083">
    <property type="entry name" value="KOW_Spt5_3"/>
    <property type="match status" value="1"/>
</dbReference>
<dbReference type="SMART" id="SM00739">
    <property type="entry name" value="KOW"/>
    <property type="match status" value="4"/>
</dbReference>
<dbReference type="AlphaFoldDB" id="D8Q8C5"/>
<dbReference type="STRING" id="578458.D8Q8C5"/>
<evidence type="ECO:0000313" key="13">
    <source>
        <dbReference type="Proteomes" id="UP000007431"/>
    </source>
</evidence>
<dbReference type="InterPro" id="IPR005100">
    <property type="entry name" value="NGN-domain"/>
</dbReference>
<comment type="similarity">
    <text evidence="2 8">Belongs to the SPT5 family.</text>
</comment>
<dbReference type="InterPro" id="IPR039659">
    <property type="entry name" value="SPT5"/>
</dbReference>
<feature type="region of interest" description="Disordered" evidence="9">
    <location>
        <begin position="736"/>
        <end position="966"/>
    </location>
</feature>
<dbReference type="GO" id="GO:0006368">
    <property type="term" value="P:transcription elongation by RNA polymerase II"/>
    <property type="evidence" value="ECO:0007669"/>
    <property type="project" value="EnsemblFungi"/>
</dbReference>
<dbReference type="EMBL" id="GL377307">
    <property type="protein sequence ID" value="EFI96169.1"/>
    <property type="molecule type" value="Genomic_DNA"/>
</dbReference>
<dbReference type="Proteomes" id="UP000007431">
    <property type="component" value="Unassembled WGS sequence"/>
</dbReference>
<evidence type="ECO:0000256" key="8">
    <source>
        <dbReference type="PIRNR" id="PIRNR036945"/>
    </source>
</evidence>
<dbReference type="InterPro" id="IPR039385">
    <property type="entry name" value="NGN_Euk"/>
</dbReference>
<dbReference type="FunFam" id="3.30.70.940:FF:000005">
    <property type="entry name" value="Transcription elongation factor SPT5"/>
    <property type="match status" value="1"/>
</dbReference>
<dbReference type="CDD" id="cd06085">
    <property type="entry name" value="KOW_Spt5_5"/>
    <property type="match status" value="1"/>
</dbReference>
<dbReference type="eggNOG" id="KOG1999">
    <property type="taxonomic scope" value="Eukaryota"/>
</dbReference>
<dbReference type="GO" id="GO:0032784">
    <property type="term" value="P:regulation of DNA-templated transcription elongation"/>
    <property type="evidence" value="ECO:0007669"/>
    <property type="project" value="InterPro"/>
</dbReference>
<feature type="compositionally biased region" description="Gly residues" evidence="9">
    <location>
        <begin position="851"/>
        <end position="873"/>
    </location>
</feature>
<feature type="compositionally biased region" description="Polar residues" evidence="9">
    <location>
        <begin position="781"/>
        <end position="828"/>
    </location>
</feature>
<evidence type="ECO:0000256" key="9">
    <source>
        <dbReference type="SAM" id="MobiDB-lite"/>
    </source>
</evidence>
<feature type="compositionally biased region" description="Low complexity" evidence="9">
    <location>
        <begin position="930"/>
        <end position="944"/>
    </location>
</feature>
<dbReference type="HOGENOM" id="CLU_003537_1_0_1"/>
<feature type="compositionally biased region" description="Acidic residues" evidence="9">
    <location>
        <begin position="18"/>
        <end position="48"/>
    </location>
</feature>
<dbReference type="GO" id="GO:0032044">
    <property type="term" value="C:DSIF complex"/>
    <property type="evidence" value="ECO:0007669"/>
    <property type="project" value="EnsemblFungi"/>
</dbReference>
<dbReference type="Gene3D" id="3.30.70.940">
    <property type="entry name" value="NusG, N-terminal domain"/>
    <property type="match status" value="1"/>
</dbReference>
<evidence type="ECO:0000256" key="3">
    <source>
        <dbReference type="ARBA" id="ARBA00020181"/>
    </source>
</evidence>
<dbReference type="GO" id="GO:0140463">
    <property type="term" value="F:chromatin-protein adaptor activity"/>
    <property type="evidence" value="ECO:0007669"/>
    <property type="project" value="EnsemblFungi"/>
</dbReference>
<sequence length="1098" mass="120301">MGHGAEPADKSKQRAQYDEEEEEEEEEERDPEEEEDEEDEEEEEEEEAQSGRRRKRAKHSHKKRGGAHNFLDIEAEVSDDEEEEEEEEGFGLDGFIERNETFDDEGGATHHARLNTRRELEQVDLDPEQIAKNLSKRYGNRAYHKYTGDMNEVPQHFLMPDVDDPNLWLVRVKPGKERDIVFSLMRKAIDLEFQPKPLQIYSAFYRESLQGYVYIEARSSRAVSHAINGLIGIFPTRGITLVPIDEMTSLLQLKQKDLNITPGMWVRLKKPLKYAGDLAQVIDVTENGEEAGLRLIPRIDMRPPDEAPVDGSTKKRKKTAGPGVSRPPQALFNVEAVQSAYGGRAVITRPSTTGRHYIFAGDTYKNGFLEKDFKLSWISTEDANPSLDEITQFTRGMSAGEDGEVNLTAIAEASRKAATLVLQPGDQVEVFEGAQAGLQGMVEEIRGDIITISAGVGSDVEGQKIEVTARSVRKRFKPGDHVKVMAGQNADETGLVVSVSDNVVTFVSDMTMKEVSVFSKDLREAAEVGTSTNIVGDYELHDLVQLEYSTVGVIFRTERDSFWVLDQNGQKRMVQPHQIAMRRDSRHAIAADNTGHELRIQDMVKEVDGEVSSGRKGRVLHIHQSFYAFLHNREIPENGGIFVTKTRSLAPVTPRNEIKASTDLSKMNPALSASMAIGQIGRGPRDRDIGLHVCIIKGPQKGYYGRIKDTNGNLARVELTGNKIISIDKSKLAVKDGNQMQALGDRNRPRRTNMGPPSNMSSPSVNPYASQTPGTPMWGSASRTPNPYMNNGGRTPAWSTNSRTPNPYQSGSGSKTPAWSTNSKTPNPYANDGGRTPAWQASSRTPNPYAQGGGSASGGGSSGWGSSGGGNWGGSTPAQAWGSSGSNDAWSLNNGGQSPGWNQTAPTPGYSAATPAATAPTPAAAPTPYPSGMLSAETPAASAPTPAPSGNYMDNDEDDDGSPGENWMFDPALAQHARSLRVQIQGTLPDNYLGGRYEGQTGTLDGIMRMGRDHEQTLRVVFDHEADGVGNRNILAKYIIPLRPTANQQIVTPMSGSHKGEVWTISDLQHDETNCTLYSRELGEFIVEKVDEIVQLKV</sequence>
<dbReference type="SMART" id="SM00738">
    <property type="entry name" value="NGN"/>
    <property type="match status" value="1"/>
</dbReference>
<dbReference type="VEuPathDB" id="FungiDB:SCHCODRAFT_02505644"/>
<dbReference type="InterPro" id="IPR036735">
    <property type="entry name" value="NGN_dom_sf"/>
</dbReference>
<dbReference type="InterPro" id="IPR017071">
    <property type="entry name" value="TF_Spt5_eukaryote"/>
</dbReference>
<dbReference type="Pfam" id="PF23290">
    <property type="entry name" value="KOW5_SPT5"/>
    <property type="match status" value="1"/>
</dbReference>
<feature type="domain" description="KOW" evidence="11">
    <location>
        <begin position="686"/>
        <end position="713"/>
    </location>
</feature>
<feature type="domain" description="NusG-like N-terminal" evidence="10">
    <location>
        <begin position="164"/>
        <end position="254"/>
    </location>
</feature>
<feature type="compositionally biased region" description="Polar residues" evidence="9">
    <location>
        <begin position="876"/>
        <end position="903"/>
    </location>
</feature>
<feature type="compositionally biased region" description="Basic residues" evidence="9">
    <location>
        <begin position="51"/>
        <end position="66"/>
    </location>
</feature>
<dbReference type="Pfam" id="PF23042">
    <property type="entry name" value="KOW1_SPT5"/>
    <property type="match status" value="1"/>
</dbReference>
<feature type="compositionally biased region" description="Low complexity" evidence="9">
    <location>
        <begin position="753"/>
        <end position="767"/>
    </location>
</feature>
<accession>D8Q8C5</accession>
<protein>
    <recommendedName>
        <fullName evidence="3 8">Transcription elongation factor SPT5</fullName>
    </recommendedName>
</protein>
<dbReference type="InterPro" id="IPR014722">
    <property type="entry name" value="Rib_uL2_dom2"/>
</dbReference>
<dbReference type="SUPFAM" id="SSF50104">
    <property type="entry name" value="Translation proteins SH3-like domain"/>
    <property type="match status" value="1"/>
</dbReference>
<comment type="subunit">
    <text evidence="7">Component of the SPT4-SPT5 complex. Interacts with RNA polymerase II.</text>
</comment>
<gene>
    <name evidence="12" type="ORF">SCHCODRAFT_68669</name>
</gene>
<dbReference type="GO" id="GO:0006357">
    <property type="term" value="P:regulation of transcription by RNA polymerase II"/>
    <property type="evidence" value="ECO:0007669"/>
    <property type="project" value="InterPro"/>
</dbReference>
<evidence type="ECO:0000256" key="5">
    <source>
        <dbReference type="ARBA" id="ARBA00023242"/>
    </source>
</evidence>
<dbReference type="Pfam" id="PF23037">
    <property type="entry name" value="KOWx_SPT5"/>
    <property type="match status" value="1"/>
</dbReference>